<accession>A0A4R1EUS3</accession>
<name>A0A4R1EUS3_9GAMM</name>
<dbReference type="RefSeq" id="WP_131907345.1">
    <property type="nucleotide sequence ID" value="NZ_BAAAFU010000007.1"/>
</dbReference>
<feature type="transmembrane region" description="Helical" evidence="1">
    <location>
        <begin position="21"/>
        <end position="40"/>
    </location>
</feature>
<feature type="transmembrane region" description="Helical" evidence="1">
    <location>
        <begin position="107"/>
        <end position="126"/>
    </location>
</feature>
<dbReference type="EMBL" id="SMFQ01000005">
    <property type="protein sequence ID" value="TCJ82848.1"/>
    <property type="molecule type" value="Genomic_DNA"/>
</dbReference>
<keyword evidence="1" id="KW-1133">Transmembrane helix</keyword>
<feature type="transmembrane region" description="Helical" evidence="1">
    <location>
        <begin position="52"/>
        <end position="69"/>
    </location>
</feature>
<dbReference type="PANTHER" id="PTHR28008:SF1">
    <property type="entry name" value="DOMAIN PROTEIN, PUTATIVE (AFU_ORTHOLOGUE AFUA_3G10980)-RELATED"/>
    <property type="match status" value="1"/>
</dbReference>
<keyword evidence="1" id="KW-0472">Membrane</keyword>
<feature type="transmembrane region" description="Helical" evidence="1">
    <location>
        <begin position="76"/>
        <end position="95"/>
    </location>
</feature>
<keyword evidence="3" id="KW-1185">Reference proteome</keyword>
<reference evidence="2 3" key="1">
    <citation type="submission" date="2019-03" db="EMBL/GenBank/DDBJ databases">
        <title>Genomic Encyclopedia of Type Strains, Phase IV (KMG-IV): sequencing the most valuable type-strain genomes for metagenomic binning, comparative biology and taxonomic classification.</title>
        <authorList>
            <person name="Goeker M."/>
        </authorList>
    </citation>
    <scope>NUCLEOTIDE SEQUENCE [LARGE SCALE GENOMIC DNA]</scope>
    <source>
        <strain evidence="2 3">DSM 24830</strain>
    </source>
</reference>
<gene>
    <name evidence="2" type="ORF">EV695_3585</name>
</gene>
<comment type="caution">
    <text evidence="2">The sequence shown here is derived from an EMBL/GenBank/DDBJ whole genome shotgun (WGS) entry which is preliminary data.</text>
</comment>
<dbReference type="PANTHER" id="PTHR28008">
    <property type="entry name" value="DOMAIN PROTEIN, PUTATIVE (AFU_ORTHOLOGUE AFUA_3G10980)-RELATED"/>
    <property type="match status" value="1"/>
</dbReference>
<dbReference type="Proteomes" id="UP000294887">
    <property type="component" value="Unassembled WGS sequence"/>
</dbReference>
<evidence type="ECO:0000256" key="1">
    <source>
        <dbReference type="SAM" id="Phobius"/>
    </source>
</evidence>
<protein>
    <submittedName>
        <fullName evidence="2">VanZ like protein</fullName>
    </submittedName>
</protein>
<keyword evidence="1" id="KW-0812">Transmembrane</keyword>
<proteinExistence type="predicted"/>
<evidence type="ECO:0000313" key="2">
    <source>
        <dbReference type="EMBL" id="TCJ82848.1"/>
    </source>
</evidence>
<dbReference type="AlphaFoldDB" id="A0A4R1EUS3"/>
<evidence type="ECO:0000313" key="3">
    <source>
        <dbReference type="Proteomes" id="UP000294887"/>
    </source>
</evidence>
<organism evidence="2 3">
    <name type="scientific">Cocleimonas flava</name>
    <dbReference type="NCBI Taxonomy" id="634765"/>
    <lineage>
        <taxon>Bacteria</taxon>
        <taxon>Pseudomonadati</taxon>
        <taxon>Pseudomonadota</taxon>
        <taxon>Gammaproteobacteria</taxon>
        <taxon>Thiotrichales</taxon>
        <taxon>Thiotrichaceae</taxon>
        <taxon>Cocleimonas</taxon>
    </lineage>
</organism>
<sequence>MHNLIILVRHLRRIAAFKVSTRALVITLMVLGAWVATIHLEFPPDISINDKLIHVIVFFGFALLMDLAISRSPFWLWKGLPLLIYGGGIEVAQYFTEFRSFSLADWFADFAGILLYYIAKSIIVYWDKKRSTHN</sequence>
<dbReference type="OrthoDB" id="5624579at2"/>
<dbReference type="NCBIfam" id="NF037970">
    <property type="entry name" value="vanZ_1"/>
    <property type="match status" value="1"/>
</dbReference>